<dbReference type="Gene3D" id="1.10.340.70">
    <property type="match status" value="1"/>
</dbReference>
<reference evidence="9 10" key="1">
    <citation type="submission" date="2023-02" db="EMBL/GenBank/DDBJ databases">
        <title>LHISI_Scaffold_Assembly.</title>
        <authorList>
            <person name="Stuart O.P."/>
            <person name="Cleave R."/>
            <person name="Magrath M.J.L."/>
            <person name="Mikheyev A.S."/>
        </authorList>
    </citation>
    <scope>NUCLEOTIDE SEQUENCE [LARGE SCALE GENOMIC DNA]</scope>
    <source>
        <strain evidence="9">Daus_M_001</strain>
        <tissue evidence="9">Leg muscle</tissue>
    </source>
</reference>
<dbReference type="EC" id="2.7.7.49" evidence="1"/>
<evidence type="ECO:0000256" key="6">
    <source>
        <dbReference type="ARBA" id="ARBA00022801"/>
    </source>
</evidence>
<dbReference type="CDD" id="cd09274">
    <property type="entry name" value="RNase_HI_RT_Ty3"/>
    <property type="match status" value="1"/>
</dbReference>
<keyword evidence="6" id="KW-0378">Hydrolase</keyword>
<keyword evidence="3" id="KW-0548">Nucleotidyltransferase</keyword>
<keyword evidence="4" id="KW-0540">Nuclease</keyword>
<dbReference type="InterPro" id="IPR012337">
    <property type="entry name" value="RNaseH-like_sf"/>
</dbReference>
<sequence length="426" mass="49547">MQNKGITINKCKSVFGVISVRYLGYILTSEGISVDPERVLALSEFPQPKTTRELQQFLGIVNFSALFLFLPSKSKILEPLFSLLKKDTEFFRFYRHLLLLFFYPEQQILVSADASSFGLVWFKDTSPTEKRYSQIEKVALALAWADEKFQQYILGLHAIFETNHKPLQQILQSNPVQELSPRLQRFRIRLMKYDYTVKYVPEKVLIIADALSRNPFSQEEKHNNSELTMEIEAFMHQIKSTYPITDKFLSHTGITGTHIEVPENLHVHYQFRHKISFGEVLYLKETRIITPPNLQLKCIDFINAGHQGIVKCRERAKLAVWWVGLLSQLENVIHSCPQCVEQQINHKEPCIKEQFPAHPWEKVGADFPKHGKWYIIITDYYSRFFEVLPIMSLSDEVVIRQLKEVFAWFGIPDVLRTDSGSQFLSS</sequence>
<accession>A0ABQ9IGH2</accession>
<proteinExistence type="predicted"/>
<organism evidence="9 10">
    <name type="scientific">Dryococelus australis</name>
    <dbReference type="NCBI Taxonomy" id="614101"/>
    <lineage>
        <taxon>Eukaryota</taxon>
        <taxon>Metazoa</taxon>
        <taxon>Ecdysozoa</taxon>
        <taxon>Arthropoda</taxon>
        <taxon>Hexapoda</taxon>
        <taxon>Insecta</taxon>
        <taxon>Pterygota</taxon>
        <taxon>Neoptera</taxon>
        <taxon>Polyneoptera</taxon>
        <taxon>Phasmatodea</taxon>
        <taxon>Verophasmatodea</taxon>
        <taxon>Anareolatae</taxon>
        <taxon>Phasmatidae</taxon>
        <taxon>Eurycanthinae</taxon>
        <taxon>Dryococelus</taxon>
    </lineage>
</organism>
<dbReference type="EMBL" id="JARBHB010000001">
    <property type="protein sequence ID" value="KAJ8895775.1"/>
    <property type="molecule type" value="Genomic_DNA"/>
</dbReference>
<dbReference type="InterPro" id="IPR043128">
    <property type="entry name" value="Rev_trsase/Diguanyl_cyclase"/>
</dbReference>
<keyword evidence="2" id="KW-0808">Transferase</keyword>
<name>A0ABQ9IGH2_9NEOP</name>
<dbReference type="Proteomes" id="UP001159363">
    <property type="component" value="Chromosome 1"/>
</dbReference>
<gene>
    <name evidence="9" type="ORF">PR048_001113</name>
</gene>
<dbReference type="InterPro" id="IPR050951">
    <property type="entry name" value="Retrovirus_Pol_polyprotein"/>
</dbReference>
<dbReference type="InterPro" id="IPR043502">
    <property type="entry name" value="DNA/RNA_pol_sf"/>
</dbReference>
<evidence type="ECO:0000259" key="8">
    <source>
        <dbReference type="PROSITE" id="PS50994"/>
    </source>
</evidence>
<protein>
    <recommendedName>
        <fullName evidence="1">RNA-directed DNA polymerase</fullName>
        <ecNumber evidence="1">2.7.7.49</ecNumber>
    </recommendedName>
</protein>
<dbReference type="Pfam" id="PF17921">
    <property type="entry name" value="Integrase_H2C2"/>
    <property type="match status" value="1"/>
</dbReference>
<evidence type="ECO:0000256" key="1">
    <source>
        <dbReference type="ARBA" id="ARBA00012493"/>
    </source>
</evidence>
<evidence type="ECO:0000256" key="5">
    <source>
        <dbReference type="ARBA" id="ARBA00022759"/>
    </source>
</evidence>
<evidence type="ECO:0000256" key="4">
    <source>
        <dbReference type="ARBA" id="ARBA00022722"/>
    </source>
</evidence>
<keyword evidence="10" id="KW-1185">Reference proteome</keyword>
<dbReference type="Gene3D" id="3.30.70.270">
    <property type="match status" value="1"/>
</dbReference>
<evidence type="ECO:0000256" key="7">
    <source>
        <dbReference type="ARBA" id="ARBA00022918"/>
    </source>
</evidence>
<dbReference type="InterPro" id="IPR041373">
    <property type="entry name" value="RT_RNaseH"/>
</dbReference>
<evidence type="ECO:0000256" key="2">
    <source>
        <dbReference type="ARBA" id="ARBA00022679"/>
    </source>
</evidence>
<evidence type="ECO:0000313" key="10">
    <source>
        <dbReference type="Proteomes" id="UP001159363"/>
    </source>
</evidence>
<dbReference type="InterPro" id="IPR001584">
    <property type="entry name" value="Integrase_cat-core"/>
</dbReference>
<dbReference type="InterPro" id="IPR041588">
    <property type="entry name" value="Integrase_H2C2"/>
</dbReference>
<dbReference type="SUPFAM" id="SSF53098">
    <property type="entry name" value="Ribonuclease H-like"/>
    <property type="match status" value="1"/>
</dbReference>
<dbReference type="PROSITE" id="PS50994">
    <property type="entry name" value="INTEGRASE"/>
    <property type="match status" value="1"/>
</dbReference>
<dbReference type="PANTHER" id="PTHR37984:SF9">
    <property type="entry name" value="INTEGRASE CATALYTIC DOMAIN-CONTAINING PROTEIN"/>
    <property type="match status" value="1"/>
</dbReference>
<evidence type="ECO:0000256" key="3">
    <source>
        <dbReference type="ARBA" id="ARBA00022695"/>
    </source>
</evidence>
<dbReference type="PANTHER" id="PTHR37984">
    <property type="entry name" value="PROTEIN CBG26694"/>
    <property type="match status" value="1"/>
</dbReference>
<dbReference type="InterPro" id="IPR036397">
    <property type="entry name" value="RNaseH_sf"/>
</dbReference>
<keyword evidence="7" id="KW-0695">RNA-directed DNA polymerase</keyword>
<dbReference type="Gene3D" id="3.30.420.10">
    <property type="entry name" value="Ribonuclease H-like superfamily/Ribonuclease H"/>
    <property type="match status" value="1"/>
</dbReference>
<keyword evidence="5" id="KW-0255">Endonuclease</keyword>
<dbReference type="SUPFAM" id="SSF56672">
    <property type="entry name" value="DNA/RNA polymerases"/>
    <property type="match status" value="1"/>
</dbReference>
<feature type="domain" description="Integrase catalytic" evidence="8">
    <location>
        <begin position="352"/>
        <end position="426"/>
    </location>
</feature>
<evidence type="ECO:0000313" key="9">
    <source>
        <dbReference type="EMBL" id="KAJ8895775.1"/>
    </source>
</evidence>
<comment type="caution">
    <text evidence="9">The sequence shown here is derived from an EMBL/GenBank/DDBJ whole genome shotgun (WGS) entry which is preliminary data.</text>
</comment>
<dbReference type="Pfam" id="PF17917">
    <property type="entry name" value="RT_RNaseH"/>
    <property type="match status" value="1"/>
</dbReference>